<name>A0ABW5S9T8_9FLAO</name>
<reference evidence="3" key="1">
    <citation type="journal article" date="2019" name="Int. J. Syst. Evol. Microbiol.">
        <title>The Global Catalogue of Microorganisms (GCM) 10K type strain sequencing project: providing services to taxonomists for standard genome sequencing and annotation.</title>
        <authorList>
            <consortium name="The Broad Institute Genomics Platform"/>
            <consortium name="The Broad Institute Genome Sequencing Center for Infectious Disease"/>
            <person name="Wu L."/>
            <person name="Ma J."/>
        </authorList>
    </citation>
    <scope>NUCLEOTIDE SEQUENCE [LARGE SCALE GENOMIC DNA]</scope>
    <source>
        <strain evidence="3">KCTC 42255</strain>
    </source>
</reference>
<dbReference type="InterPro" id="IPR025562">
    <property type="entry name" value="Tae4"/>
</dbReference>
<sequence length="559" mass="62002">MVALLYSCTLDDLEDKPITSNTSKKKAQLTNLTYEDLKNESAVINIVNQIQQYNNGVARGVFDETFQMTLDTNKIVKIESELRHSYTFKILEDSLDTNITRNLVLDYISQEYGYFAYIFEYNLTANEMESVQRGEFVDLQNHLNLYTYDTDFSNNVVNGLEFCTNVVYIAERACTKGGHSYSMGNAGDCPLPEKDQPQPATFVIQVSICDNGGGGGTVSSPSMPGTWNPSSGGGGTGYGSVTTYPGNSTNPGSPNNNPNPDREPIDIFLDGIETMPILNLASIEGRFYNNLPASLQYFWDYDLSVHQKNQILDFLENNKEPGQLYPTQEAEAFAEEVLEIFAENADIDWSHIENWFLGENPGSDSSEIIDPENITYDAPLTQQNLPSMTDFVNNFPKEGSPGNYTEMSTPDVYELVGGSLWISHQNDVNNNYQNACAIRGSRGLLYSGIDIPVLHYDTQRTQKGGDQKNYILDAVSFDKFMRDKFGAPTYELTPPDCNDLEKVTDFLEGKNGIYVIVNSSHGQAGYSGHVDAIIDGKCISNAYATPNGGVKSIAIWELN</sequence>
<protein>
    <submittedName>
        <fullName evidence="2">T6SS effector amidase Tae4 family protein</fullName>
    </submittedName>
</protein>
<feature type="compositionally biased region" description="Low complexity" evidence="1">
    <location>
        <begin position="239"/>
        <end position="259"/>
    </location>
</feature>
<comment type="caution">
    <text evidence="2">The sequence shown here is derived from an EMBL/GenBank/DDBJ whole genome shotgun (WGS) entry which is preliminary data.</text>
</comment>
<dbReference type="RefSeq" id="WP_379042936.1">
    <property type="nucleotide sequence ID" value="NZ_JBHULZ010000005.1"/>
</dbReference>
<keyword evidence="3" id="KW-1185">Reference proteome</keyword>
<organism evidence="2 3">
    <name type="scientific">Mesonia sediminis</name>
    <dbReference type="NCBI Taxonomy" id="1703946"/>
    <lineage>
        <taxon>Bacteria</taxon>
        <taxon>Pseudomonadati</taxon>
        <taxon>Bacteroidota</taxon>
        <taxon>Flavobacteriia</taxon>
        <taxon>Flavobacteriales</taxon>
        <taxon>Flavobacteriaceae</taxon>
        <taxon>Mesonia</taxon>
    </lineage>
</organism>
<accession>A0ABW5S9T8</accession>
<evidence type="ECO:0000313" key="2">
    <source>
        <dbReference type="EMBL" id="MFD2696580.1"/>
    </source>
</evidence>
<feature type="region of interest" description="Disordered" evidence="1">
    <location>
        <begin position="215"/>
        <end position="263"/>
    </location>
</feature>
<gene>
    <name evidence="2" type="ORF">ACFSQ0_01095</name>
</gene>
<dbReference type="Gene3D" id="3.90.1720.70">
    <property type="match status" value="1"/>
</dbReference>
<evidence type="ECO:0000313" key="3">
    <source>
        <dbReference type="Proteomes" id="UP001597357"/>
    </source>
</evidence>
<evidence type="ECO:0000256" key="1">
    <source>
        <dbReference type="SAM" id="MobiDB-lite"/>
    </source>
</evidence>
<dbReference type="EMBL" id="JBHULZ010000005">
    <property type="protein sequence ID" value="MFD2696580.1"/>
    <property type="molecule type" value="Genomic_DNA"/>
</dbReference>
<dbReference type="Pfam" id="PF14113">
    <property type="entry name" value="Tae4"/>
    <property type="match status" value="1"/>
</dbReference>
<proteinExistence type="predicted"/>
<dbReference type="Proteomes" id="UP001597357">
    <property type="component" value="Unassembled WGS sequence"/>
</dbReference>